<dbReference type="AlphaFoldDB" id="A0A0M2V7K2"/>
<dbReference type="STRING" id="336831.WG68_09680"/>
<name>A0A0M2V7K2_9GAMM</name>
<dbReference type="EMBL" id="LAHO01000008">
    <property type="protein sequence ID" value="KKO45640.1"/>
    <property type="molecule type" value="Genomic_DNA"/>
</dbReference>
<keyword evidence="1" id="KW-0472">Membrane</keyword>
<evidence type="ECO:0000313" key="2">
    <source>
        <dbReference type="EMBL" id="KKO45640.1"/>
    </source>
</evidence>
<feature type="transmembrane region" description="Helical" evidence="1">
    <location>
        <begin position="20"/>
        <end position="51"/>
    </location>
</feature>
<feature type="transmembrane region" description="Helical" evidence="1">
    <location>
        <begin position="91"/>
        <end position="109"/>
    </location>
</feature>
<accession>A0A0M2V7K2</accession>
<sequence>MSDLHTAATTSGYLVPPKGIFWRAIIGFELGWLALVIFQSLAIVPALAYWLYAMYRLPTKARLAVLLIAAAGIVTDALLSYYEVIAFSQSLLLPAWFLVLWALFALAAVETMAGFLQPWWLGLFLGAIGGPLSYLGGAALSGGVLQFPLASGSFVVLVAVWGVLGVILGYSRRFYAQTGS</sequence>
<feature type="transmembrane region" description="Helical" evidence="1">
    <location>
        <begin position="63"/>
        <end position="85"/>
    </location>
</feature>
<evidence type="ECO:0008006" key="4">
    <source>
        <dbReference type="Google" id="ProtNLM"/>
    </source>
</evidence>
<proteinExistence type="predicted"/>
<comment type="caution">
    <text evidence="2">The sequence shown here is derived from an EMBL/GenBank/DDBJ whole genome shotgun (WGS) entry which is preliminary data.</text>
</comment>
<dbReference type="OrthoDB" id="21939at2"/>
<dbReference type="PATRIC" id="fig|336831.14.peg.239"/>
<dbReference type="Proteomes" id="UP000034228">
    <property type="component" value="Unassembled WGS sequence"/>
</dbReference>
<evidence type="ECO:0000256" key="1">
    <source>
        <dbReference type="SAM" id="Phobius"/>
    </source>
</evidence>
<feature type="transmembrane region" description="Helical" evidence="1">
    <location>
        <begin position="147"/>
        <end position="170"/>
    </location>
</feature>
<protein>
    <recommendedName>
        <fullName evidence="4">DUF2878 domain-containing protein</fullName>
    </recommendedName>
</protein>
<keyword evidence="1" id="KW-0812">Transmembrane</keyword>
<dbReference type="InterPro" id="IPR021306">
    <property type="entry name" value="DUF2878"/>
</dbReference>
<feature type="transmembrane region" description="Helical" evidence="1">
    <location>
        <begin position="121"/>
        <end position="141"/>
    </location>
</feature>
<keyword evidence="1" id="KW-1133">Transmembrane helix</keyword>
<organism evidence="2 3">
    <name type="scientific">Arsukibacterium ikkense</name>
    <dbReference type="NCBI Taxonomy" id="336831"/>
    <lineage>
        <taxon>Bacteria</taxon>
        <taxon>Pseudomonadati</taxon>
        <taxon>Pseudomonadota</taxon>
        <taxon>Gammaproteobacteria</taxon>
        <taxon>Chromatiales</taxon>
        <taxon>Chromatiaceae</taxon>
        <taxon>Arsukibacterium</taxon>
    </lineage>
</organism>
<dbReference type="RefSeq" id="WP_046557486.1">
    <property type="nucleotide sequence ID" value="NZ_LAHO01000008.1"/>
</dbReference>
<gene>
    <name evidence="2" type="ORF">WG68_09680</name>
</gene>
<evidence type="ECO:0000313" key="3">
    <source>
        <dbReference type="Proteomes" id="UP000034228"/>
    </source>
</evidence>
<keyword evidence="3" id="KW-1185">Reference proteome</keyword>
<reference evidence="2 3" key="1">
    <citation type="submission" date="2015-03" db="EMBL/GenBank/DDBJ databases">
        <title>Draft genome sequences of two protease-producing strains of Arsukibacterium isolated from two cold and alkaline environments.</title>
        <authorList>
            <person name="Lylloff J.E."/>
            <person name="Skov L.B."/>
            <person name="Jepsen M."/>
            <person name="Hallin P.F."/>
            <person name="Sorensen S.J."/>
            <person name="Stougaard P."/>
            <person name="Glaring M.A."/>
        </authorList>
    </citation>
    <scope>NUCLEOTIDE SEQUENCE [LARGE SCALE GENOMIC DNA]</scope>
    <source>
        <strain evidence="2 3">GCM72</strain>
    </source>
</reference>
<dbReference type="Pfam" id="PF11086">
    <property type="entry name" value="DUF2878"/>
    <property type="match status" value="1"/>
</dbReference>